<feature type="binding site" evidence="9">
    <location>
        <position position="272"/>
    </location>
    <ligand>
        <name>Zn(2+)</name>
        <dbReference type="ChEBI" id="CHEBI:29105"/>
        <label>2</label>
    </ligand>
</feature>
<feature type="signal peptide" evidence="13">
    <location>
        <begin position="1"/>
        <end position="20"/>
    </location>
</feature>
<dbReference type="EMBL" id="CP119878">
    <property type="protein sequence ID" value="WFD34842.1"/>
    <property type="molecule type" value="Genomic_DNA"/>
</dbReference>
<dbReference type="SMART" id="SM00098">
    <property type="entry name" value="alkPPc"/>
    <property type="match status" value="1"/>
</dbReference>
<dbReference type="GO" id="GO:0004035">
    <property type="term" value="F:alkaline phosphatase activity"/>
    <property type="evidence" value="ECO:0007669"/>
    <property type="project" value="UniProtKB-EC"/>
</dbReference>
<protein>
    <recommendedName>
        <fullName evidence="2 11">Alkaline phosphatase</fullName>
        <ecNumber evidence="2 11">3.1.3.1</ecNumber>
    </recommendedName>
</protein>
<reference evidence="14" key="1">
    <citation type="submission" date="2023-03" db="EMBL/GenBank/DDBJ databases">
        <title>Mating type loci evolution in Malassezia.</title>
        <authorList>
            <person name="Coelho M.A."/>
        </authorList>
    </citation>
    <scope>NUCLEOTIDE SEQUENCE</scope>
    <source>
        <strain evidence="14">CBS 11721</strain>
    </source>
</reference>
<evidence type="ECO:0000256" key="6">
    <source>
        <dbReference type="ARBA" id="ARBA00022833"/>
    </source>
</evidence>
<dbReference type="Gene3D" id="3.40.720.10">
    <property type="entry name" value="Alkaline Phosphatase, subunit A"/>
    <property type="match status" value="1"/>
</dbReference>
<dbReference type="InterPro" id="IPR001952">
    <property type="entry name" value="Alkaline_phosphatase"/>
</dbReference>
<feature type="binding site" evidence="9">
    <location>
        <position position="130"/>
    </location>
    <ligand>
        <name>Mg(2+)</name>
        <dbReference type="ChEBI" id="CHEBI:18420"/>
    </ligand>
</feature>
<comment type="cofactor">
    <cofactor evidence="9">
        <name>Zn(2+)</name>
        <dbReference type="ChEBI" id="CHEBI:29105"/>
    </cofactor>
    <text evidence="9">Binds 2 Zn(2+) ions.</text>
</comment>
<keyword evidence="4 9" id="KW-0479">Metal-binding</keyword>
<keyword evidence="5 11" id="KW-0378">Hydrolase</keyword>
<dbReference type="InterPro" id="IPR018299">
    <property type="entry name" value="Alkaline_phosphatase_AS"/>
</dbReference>
<dbReference type="SUPFAM" id="SSF53649">
    <property type="entry name" value="Alkaline phosphatase-like"/>
    <property type="match status" value="1"/>
</dbReference>
<dbReference type="Pfam" id="PF00245">
    <property type="entry name" value="Alk_phosphatase"/>
    <property type="match status" value="1"/>
</dbReference>
<feature type="active site" description="Phosphoserine intermediate" evidence="8">
    <location>
        <position position="79"/>
    </location>
</feature>
<evidence type="ECO:0000256" key="12">
    <source>
        <dbReference type="SAM" id="MobiDB-lite"/>
    </source>
</evidence>
<evidence type="ECO:0000313" key="14">
    <source>
        <dbReference type="EMBL" id="WFD34842.1"/>
    </source>
</evidence>
<feature type="binding site" evidence="9">
    <location>
        <position position="31"/>
    </location>
    <ligand>
        <name>Zn(2+)</name>
        <dbReference type="ChEBI" id="CHEBI:29105"/>
        <label>2</label>
    </ligand>
</feature>
<keyword evidence="15" id="KW-1185">Reference proteome</keyword>
<dbReference type="GO" id="GO:0046872">
    <property type="term" value="F:metal ion binding"/>
    <property type="evidence" value="ECO:0007669"/>
    <property type="project" value="UniProtKB-KW"/>
</dbReference>
<feature type="chain" id="PRO_5042099114" description="Alkaline phosphatase" evidence="13">
    <location>
        <begin position="21"/>
        <end position="540"/>
    </location>
</feature>
<dbReference type="Proteomes" id="UP001219933">
    <property type="component" value="Chromosome 2"/>
</dbReference>
<dbReference type="PROSITE" id="PS00123">
    <property type="entry name" value="ALKALINE_PHOSPHATASE"/>
    <property type="match status" value="1"/>
</dbReference>
<dbReference type="PRINTS" id="PR00113">
    <property type="entry name" value="ALKPHPHTASE"/>
</dbReference>
<name>A0AAF0J5U4_9BASI</name>
<keyword evidence="13" id="KW-0732">Signal</keyword>
<dbReference type="PANTHER" id="PTHR11596">
    <property type="entry name" value="ALKALINE PHOSPHATASE"/>
    <property type="match status" value="1"/>
</dbReference>
<accession>A0AAF0J5U4</accession>
<comment type="similarity">
    <text evidence="1 10">Belongs to the alkaline phosphatase family.</text>
</comment>
<evidence type="ECO:0000256" key="7">
    <source>
        <dbReference type="ARBA" id="ARBA00022842"/>
    </source>
</evidence>
<evidence type="ECO:0000313" key="15">
    <source>
        <dbReference type="Proteomes" id="UP001219933"/>
    </source>
</evidence>
<evidence type="ECO:0000256" key="8">
    <source>
        <dbReference type="PIRSR" id="PIRSR601952-1"/>
    </source>
</evidence>
<keyword evidence="6 9" id="KW-0862">Zinc</keyword>
<dbReference type="GO" id="GO:0000329">
    <property type="term" value="C:fungal-type vacuole membrane"/>
    <property type="evidence" value="ECO:0007669"/>
    <property type="project" value="TreeGrafter"/>
</dbReference>
<dbReference type="EC" id="3.1.3.1" evidence="2 11"/>
<evidence type="ECO:0000256" key="4">
    <source>
        <dbReference type="ARBA" id="ARBA00022723"/>
    </source>
</evidence>
<evidence type="ECO:0000256" key="2">
    <source>
        <dbReference type="ARBA" id="ARBA00012647"/>
    </source>
</evidence>
<feature type="binding site" evidence="9">
    <location>
        <position position="318"/>
    </location>
    <ligand>
        <name>Zn(2+)</name>
        <dbReference type="ChEBI" id="CHEBI:29105"/>
        <label>2</label>
    </ligand>
</feature>
<feature type="binding site" evidence="9">
    <location>
        <position position="319"/>
    </location>
    <ligand>
        <name>Zn(2+)</name>
        <dbReference type="ChEBI" id="CHEBI:29105"/>
        <label>2</label>
    </ligand>
</feature>
<evidence type="ECO:0000256" key="5">
    <source>
        <dbReference type="ARBA" id="ARBA00022801"/>
    </source>
</evidence>
<comment type="catalytic activity">
    <reaction evidence="11">
        <text>a phosphate monoester + H2O = an alcohol + phosphate</text>
        <dbReference type="Rhea" id="RHEA:15017"/>
        <dbReference type="ChEBI" id="CHEBI:15377"/>
        <dbReference type="ChEBI" id="CHEBI:30879"/>
        <dbReference type="ChEBI" id="CHEBI:43474"/>
        <dbReference type="ChEBI" id="CHEBI:67140"/>
        <dbReference type="EC" id="3.1.3.1"/>
    </reaction>
</comment>
<dbReference type="CDD" id="cd16012">
    <property type="entry name" value="ALP"/>
    <property type="match status" value="1"/>
</dbReference>
<feature type="binding site" evidence="9">
    <location>
        <position position="31"/>
    </location>
    <ligand>
        <name>Mg(2+)</name>
        <dbReference type="ChEBI" id="CHEBI:18420"/>
    </ligand>
</feature>
<comment type="cofactor">
    <cofactor evidence="9">
        <name>Mg(2+)</name>
        <dbReference type="ChEBI" id="CHEBI:18420"/>
    </cofactor>
    <text evidence="9">Binds 1 Mg(2+) ion.</text>
</comment>
<keyword evidence="7 9" id="KW-0460">Magnesium</keyword>
<evidence type="ECO:0000256" key="9">
    <source>
        <dbReference type="PIRSR" id="PIRSR601952-2"/>
    </source>
</evidence>
<dbReference type="Gene3D" id="1.10.60.40">
    <property type="match status" value="1"/>
</dbReference>
<organism evidence="14 15">
    <name type="scientific">Malassezia cuniculi</name>
    <dbReference type="NCBI Taxonomy" id="948313"/>
    <lineage>
        <taxon>Eukaryota</taxon>
        <taxon>Fungi</taxon>
        <taxon>Dikarya</taxon>
        <taxon>Basidiomycota</taxon>
        <taxon>Ustilaginomycotina</taxon>
        <taxon>Malasseziomycetes</taxon>
        <taxon>Malasseziales</taxon>
        <taxon>Malasseziaceae</taxon>
        <taxon>Malassezia</taxon>
    </lineage>
</organism>
<feature type="region of interest" description="Disordered" evidence="12">
    <location>
        <begin position="486"/>
        <end position="508"/>
    </location>
</feature>
<dbReference type="InterPro" id="IPR017850">
    <property type="entry name" value="Alkaline_phosphatase_core_sf"/>
</dbReference>
<feature type="binding site" evidence="9">
    <location>
        <position position="132"/>
    </location>
    <ligand>
        <name>Mg(2+)</name>
        <dbReference type="ChEBI" id="CHEBI:18420"/>
    </ligand>
</feature>
<proteinExistence type="inferred from homology"/>
<evidence type="ECO:0000256" key="11">
    <source>
        <dbReference type="RuleBase" id="RU003947"/>
    </source>
</evidence>
<dbReference type="AlphaFoldDB" id="A0AAF0J5U4"/>
<feature type="binding site" evidence="9">
    <location>
        <position position="267"/>
    </location>
    <ligand>
        <name>Mg(2+)</name>
        <dbReference type="ChEBI" id="CHEBI:18420"/>
    </ligand>
</feature>
<evidence type="ECO:0000256" key="3">
    <source>
        <dbReference type="ARBA" id="ARBA00022553"/>
    </source>
</evidence>
<gene>
    <name evidence="14" type="ORF">MCUN1_001686</name>
</gene>
<evidence type="ECO:0000256" key="13">
    <source>
        <dbReference type="SAM" id="SignalP"/>
    </source>
</evidence>
<keyword evidence="3" id="KW-0597">Phosphoprotein</keyword>
<dbReference type="PANTHER" id="PTHR11596:SF5">
    <property type="entry name" value="ALKALINE PHOSPHATASE"/>
    <property type="match status" value="1"/>
</dbReference>
<feature type="binding site" evidence="9">
    <location>
        <position position="276"/>
    </location>
    <ligand>
        <name>Zn(2+)</name>
        <dbReference type="ChEBI" id="CHEBI:29105"/>
        <label>2</label>
    </ligand>
</feature>
<evidence type="ECO:0000256" key="10">
    <source>
        <dbReference type="RuleBase" id="RU003946"/>
    </source>
</evidence>
<evidence type="ECO:0000256" key="1">
    <source>
        <dbReference type="ARBA" id="ARBA00005984"/>
    </source>
</evidence>
<sequence length="540" mass="60368">MLGIKALAIAAVSLALSVEARRKSYIQLIGDGFGPASETMARDFMQARDHKSWDTTLALDDILVGQLRTRSTDSLVTDSAASATAYSCGVKSINGYIGVDIDQKPCGTVLEGAKAADWLTALVTTTRVTHATPASFSAHINDRDLENEIAVQQIGDYSLGRQVDLLWGGGLRHFISKGSDISKREDDRDLLQEARDGGWHVALDRESFDNFKNGSNVELPSLGLFAVSHMSYEIDRNPKEQPSLKEMSIAALNALKKEDKPFFIMIEGGRIDHAGHNNDPIGHVYDILEYNKVIAAVRKWIDENGSDDDEYIMVSTADHECGGLALAWQRPEDSEGLYNWFPDVLFNANHTTEYLSEFYLNKTKDMSDDKKKEFMRETIIKEQLGVYDVQDNEVDQAIKVSQIDDEGLSLTIWLGTILNWRAHISWSSTGHSAVDVNLYYYSNNKDDSILQEIRGNHENTWIGEYIAKYGGFDLASITKKLNNGTDHQAGWGSRNHSTPTGEYHSGTKRVIPQTPALDKRGNEVFYSHLDNTMFLRRWTA</sequence>